<accession>A0AAD6ARD8</accession>
<name>A0AAD6ARD8_9TELE</name>
<evidence type="ECO:0000313" key="1">
    <source>
        <dbReference type="EMBL" id="KAJ4929611.1"/>
    </source>
</evidence>
<evidence type="ECO:0000313" key="2">
    <source>
        <dbReference type="Proteomes" id="UP001219934"/>
    </source>
</evidence>
<sequence length="156" mass="17575">MAPALSDTSPDVLVARYNTALSLSLDSLAPLRSRTVSFLRPAPWFTSDLRTMKQTGRRLERLSRRTGLTVHRMALVDHVRSYKEALSKTAYYSSLITSQQNHPRSLFSTINRLLRPLPATHTAEAPDLCSKFLNFFQAKACIPSPESIIFTLEEHS</sequence>
<gene>
    <name evidence="1" type="ORF">JOQ06_018634</name>
</gene>
<proteinExistence type="predicted"/>
<dbReference type="Proteomes" id="UP001219934">
    <property type="component" value="Unassembled WGS sequence"/>
</dbReference>
<keyword evidence="2" id="KW-1185">Reference proteome</keyword>
<protein>
    <submittedName>
        <fullName evidence="1">Uncharacterized protein</fullName>
    </submittedName>
</protein>
<comment type="caution">
    <text evidence="1">The sequence shown here is derived from an EMBL/GenBank/DDBJ whole genome shotgun (WGS) entry which is preliminary data.</text>
</comment>
<dbReference type="EMBL" id="JAPTMU010000016">
    <property type="protein sequence ID" value="KAJ4929611.1"/>
    <property type="molecule type" value="Genomic_DNA"/>
</dbReference>
<reference evidence="1" key="1">
    <citation type="submission" date="2022-11" db="EMBL/GenBank/DDBJ databases">
        <title>Chromosome-level genome of Pogonophryne albipinna.</title>
        <authorList>
            <person name="Jo E."/>
        </authorList>
    </citation>
    <scope>NUCLEOTIDE SEQUENCE</scope>
    <source>
        <strain evidence="1">SGF0006</strain>
        <tissue evidence="1">Muscle</tissue>
    </source>
</reference>
<dbReference type="AlphaFoldDB" id="A0AAD6ARD8"/>
<organism evidence="1 2">
    <name type="scientific">Pogonophryne albipinna</name>
    <dbReference type="NCBI Taxonomy" id="1090488"/>
    <lineage>
        <taxon>Eukaryota</taxon>
        <taxon>Metazoa</taxon>
        <taxon>Chordata</taxon>
        <taxon>Craniata</taxon>
        <taxon>Vertebrata</taxon>
        <taxon>Euteleostomi</taxon>
        <taxon>Actinopterygii</taxon>
        <taxon>Neopterygii</taxon>
        <taxon>Teleostei</taxon>
        <taxon>Neoteleostei</taxon>
        <taxon>Acanthomorphata</taxon>
        <taxon>Eupercaria</taxon>
        <taxon>Perciformes</taxon>
        <taxon>Notothenioidei</taxon>
        <taxon>Pogonophryne</taxon>
    </lineage>
</organism>